<protein>
    <submittedName>
        <fullName evidence="2">Uncharacterized protein</fullName>
    </submittedName>
</protein>
<organism evidence="2 3">
    <name type="scientific">Dyella marensis</name>
    <dbReference type="NCBI Taxonomy" id="500610"/>
    <lineage>
        <taxon>Bacteria</taxon>
        <taxon>Pseudomonadati</taxon>
        <taxon>Pseudomonadota</taxon>
        <taxon>Gammaproteobacteria</taxon>
        <taxon>Lysobacterales</taxon>
        <taxon>Rhodanobacteraceae</taxon>
        <taxon>Dyella</taxon>
    </lineage>
</organism>
<evidence type="ECO:0000313" key="3">
    <source>
        <dbReference type="Proteomes" id="UP000199477"/>
    </source>
</evidence>
<evidence type="ECO:0000313" key="2">
    <source>
        <dbReference type="EMBL" id="SFF40241.1"/>
    </source>
</evidence>
<proteinExistence type="predicted"/>
<keyword evidence="3" id="KW-1185">Reference proteome</keyword>
<accession>A0A1I2II71</accession>
<sequence length="68" mass="7627">MTSDTVPEDMAFPLLRSIALRFVHEKNRRRRGFATGGEPRACGGRGKSGARMEQDLVRRRLGISHGLF</sequence>
<dbReference type="EMBL" id="FONH01000016">
    <property type="protein sequence ID" value="SFF40241.1"/>
    <property type="molecule type" value="Genomic_DNA"/>
</dbReference>
<name>A0A1I2II71_9GAMM</name>
<evidence type="ECO:0000256" key="1">
    <source>
        <dbReference type="SAM" id="MobiDB-lite"/>
    </source>
</evidence>
<dbReference type="Proteomes" id="UP000199477">
    <property type="component" value="Unassembled WGS sequence"/>
</dbReference>
<dbReference type="AlphaFoldDB" id="A0A1I2II71"/>
<feature type="region of interest" description="Disordered" evidence="1">
    <location>
        <begin position="31"/>
        <end position="51"/>
    </location>
</feature>
<reference evidence="3" key="1">
    <citation type="submission" date="2016-10" db="EMBL/GenBank/DDBJ databases">
        <authorList>
            <person name="Varghese N."/>
            <person name="Submissions S."/>
        </authorList>
    </citation>
    <scope>NUCLEOTIDE SEQUENCE [LARGE SCALE GENOMIC DNA]</scope>
    <source>
        <strain evidence="3">UNC178MFTsu3.1</strain>
    </source>
</reference>
<dbReference type="STRING" id="500610.SAMN02799615_03420"/>
<gene>
    <name evidence="2" type="ORF">SAMN02799615_03420</name>
</gene>